<dbReference type="AlphaFoldDB" id="A0A0R3RZK6"/>
<reference evidence="3" key="1">
    <citation type="submission" date="2017-02" db="UniProtKB">
        <authorList>
            <consortium name="WormBaseParasite"/>
        </authorList>
    </citation>
    <scope>IDENTIFICATION</scope>
</reference>
<feature type="signal peptide" evidence="1">
    <location>
        <begin position="1"/>
        <end position="21"/>
    </location>
</feature>
<accession>A0A0R3RZK6</accession>
<evidence type="ECO:0000256" key="1">
    <source>
        <dbReference type="SAM" id="SignalP"/>
    </source>
</evidence>
<evidence type="ECO:0000313" key="2">
    <source>
        <dbReference type="Proteomes" id="UP000050640"/>
    </source>
</evidence>
<feature type="chain" id="PRO_5006447913" evidence="1">
    <location>
        <begin position="22"/>
        <end position="166"/>
    </location>
</feature>
<dbReference type="WBParaSite" id="EEL_0000776701-mRNA-1">
    <property type="protein sequence ID" value="EEL_0000776701-mRNA-1"/>
    <property type="gene ID" value="EEL_0000776701"/>
</dbReference>
<keyword evidence="2" id="KW-1185">Reference proteome</keyword>
<name>A0A0R3RZK6_9BILA</name>
<protein>
    <submittedName>
        <fullName evidence="3">MORN repeat-containing protein 5</fullName>
    </submittedName>
</protein>
<dbReference type="Proteomes" id="UP000050640">
    <property type="component" value="Unplaced"/>
</dbReference>
<proteinExistence type="predicted"/>
<sequence length="166" mass="18949">MWPNSQMLCKLLILINWFAFAILDEYKIPIQFGNVTLYDRSDGRREVVIHQGINIGGYGGISGRTFLERNGTFETSNAGALLFDGKLYGNNETLTYTKQGIEMNTKYYFGNKTFHGGPGKEGIAFSQFLDHISKSFLGGLEKASKTTQERVKLFRRRQRQIRKHVI</sequence>
<evidence type="ECO:0000313" key="3">
    <source>
        <dbReference type="WBParaSite" id="EEL_0000776701-mRNA-1"/>
    </source>
</evidence>
<organism evidence="2 3">
    <name type="scientific">Elaeophora elaphi</name>
    <dbReference type="NCBI Taxonomy" id="1147741"/>
    <lineage>
        <taxon>Eukaryota</taxon>
        <taxon>Metazoa</taxon>
        <taxon>Ecdysozoa</taxon>
        <taxon>Nematoda</taxon>
        <taxon>Chromadorea</taxon>
        <taxon>Rhabditida</taxon>
        <taxon>Spirurina</taxon>
        <taxon>Spiruromorpha</taxon>
        <taxon>Filarioidea</taxon>
        <taxon>Onchocercidae</taxon>
        <taxon>Elaeophora</taxon>
    </lineage>
</organism>
<keyword evidence="1" id="KW-0732">Signal</keyword>